<organism evidence="1 2">
    <name type="scientific">Kocuria rosea subsp. polaris</name>
    <dbReference type="NCBI Taxonomy" id="136273"/>
    <lineage>
        <taxon>Bacteria</taxon>
        <taxon>Bacillati</taxon>
        <taxon>Actinomycetota</taxon>
        <taxon>Actinomycetes</taxon>
        <taxon>Micrococcales</taxon>
        <taxon>Micrococcaceae</taxon>
        <taxon>Kocuria</taxon>
    </lineage>
</organism>
<dbReference type="PROSITE" id="PS51257">
    <property type="entry name" value="PROKAR_LIPOPROTEIN"/>
    <property type="match status" value="1"/>
</dbReference>
<dbReference type="Proteomes" id="UP000030466">
    <property type="component" value="Unassembled WGS sequence"/>
</dbReference>
<name>A0A0A6VQG0_KOCRO</name>
<sequence>MITHYRHTTRTAVAALITAAGLGLTGCGTEGPETGTDVEDVTEGEVLESSPAPENNPTAGDTFIGNYDQDFYDERETYAGQEVTLSAEVNDVLDDDAFVIAGTAETTVDPLLVLYNMDQIDIEEGQVVEVTGTVQEAFDLPTIEDETQKDLEDDLYQDYDQQPYLEATDVQLIPEE</sequence>
<reference evidence="1 2" key="1">
    <citation type="journal article" date="2003" name="Int. J. Syst. Evol. Microbiol.">
        <title>Kocuria polaris sp. nov., an orange-pigmented psychrophilic bacterium isolated from an Antarctic cyanobacterial mat sample.</title>
        <authorList>
            <person name="Reddy G.S."/>
            <person name="Prakash J.S."/>
            <person name="Prabahar V."/>
            <person name="Matsumoto G.I."/>
            <person name="Stackebrandt E."/>
            <person name="Shivaji S."/>
        </authorList>
    </citation>
    <scope>NUCLEOTIDE SEQUENCE [LARGE SCALE GENOMIC DNA]</scope>
    <source>
        <strain evidence="1 2">CMS 76or</strain>
    </source>
</reference>
<comment type="caution">
    <text evidence="1">The sequence shown here is derived from an EMBL/GenBank/DDBJ whole genome shotgun (WGS) entry which is preliminary data.</text>
</comment>
<accession>A0A0A6VQG0</accession>
<dbReference type="AlphaFoldDB" id="A0A0A6VQG0"/>
<proteinExistence type="predicted"/>
<dbReference type="EMBL" id="JSUH01000012">
    <property type="protein sequence ID" value="KHD96866.1"/>
    <property type="molecule type" value="Genomic_DNA"/>
</dbReference>
<evidence type="ECO:0000313" key="1">
    <source>
        <dbReference type="EMBL" id="KHD96866.1"/>
    </source>
</evidence>
<evidence type="ECO:0008006" key="3">
    <source>
        <dbReference type="Google" id="ProtNLM"/>
    </source>
</evidence>
<evidence type="ECO:0000313" key="2">
    <source>
        <dbReference type="Proteomes" id="UP000030466"/>
    </source>
</evidence>
<protein>
    <recommendedName>
        <fullName evidence="3">Lipoprotein</fullName>
    </recommendedName>
</protein>
<dbReference type="RefSeq" id="WP_035928672.1">
    <property type="nucleotide sequence ID" value="NZ_JSUH01000012.1"/>
</dbReference>
<keyword evidence="2" id="KW-1185">Reference proteome</keyword>
<dbReference type="OrthoDB" id="9512763at2"/>
<gene>
    <name evidence="1" type="ORF">GY22_13605</name>
</gene>